<keyword evidence="2" id="KW-1185">Reference proteome</keyword>
<reference evidence="1" key="1">
    <citation type="submission" date="2023-08" db="EMBL/GenBank/DDBJ databases">
        <authorList>
            <person name="Alioto T."/>
            <person name="Alioto T."/>
            <person name="Gomez Garrido J."/>
        </authorList>
    </citation>
    <scope>NUCLEOTIDE SEQUENCE</scope>
</reference>
<dbReference type="AlphaFoldDB" id="A0AA36EWP2"/>
<evidence type="ECO:0000313" key="1">
    <source>
        <dbReference type="EMBL" id="CAI9716119.1"/>
    </source>
</evidence>
<dbReference type="EMBL" id="OX597814">
    <property type="protein sequence ID" value="CAI9716119.1"/>
    <property type="molecule type" value="Genomic_DNA"/>
</dbReference>
<organism evidence="1 2">
    <name type="scientific">Octopus vulgaris</name>
    <name type="common">Common octopus</name>
    <dbReference type="NCBI Taxonomy" id="6645"/>
    <lineage>
        <taxon>Eukaryota</taxon>
        <taxon>Metazoa</taxon>
        <taxon>Spiralia</taxon>
        <taxon>Lophotrochozoa</taxon>
        <taxon>Mollusca</taxon>
        <taxon>Cephalopoda</taxon>
        <taxon>Coleoidea</taxon>
        <taxon>Octopodiformes</taxon>
        <taxon>Octopoda</taxon>
        <taxon>Incirrata</taxon>
        <taxon>Octopodidae</taxon>
        <taxon>Octopus</taxon>
    </lineage>
</organism>
<name>A0AA36EWP2_OCTVU</name>
<protein>
    <submittedName>
        <fullName evidence="1">Uncharacterized protein</fullName>
    </submittedName>
</protein>
<gene>
    <name evidence="1" type="ORF">OCTVUL_1B005064</name>
</gene>
<dbReference type="Proteomes" id="UP001162480">
    <property type="component" value="Chromosome 1"/>
</dbReference>
<sequence length="149" mass="17834">MLQNNRRICHGSLQFEASANVLSEEEKEVKEKVHGLYMNRDLTRILRLMCLFFSQSICRSMEEHNISALETVLFTLGHKFTIFTSLFEYDKEINDNMLNNFQYGKDILMFSIWIVLLHRLYIDEKNERYDVPIDYMSDLEDMEKCWDNA</sequence>
<evidence type="ECO:0000313" key="2">
    <source>
        <dbReference type="Proteomes" id="UP001162480"/>
    </source>
</evidence>
<accession>A0AA36EWP2</accession>
<proteinExistence type="predicted"/>